<evidence type="ECO:0000313" key="14">
    <source>
        <dbReference type="EMBL" id="CAJ0586882.1"/>
    </source>
</evidence>
<dbReference type="PANTHER" id="PTHR24246">
    <property type="entry name" value="OLFACTORY RECEPTOR AND ADENOSINE RECEPTOR"/>
    <property type="match status" value="1"/>
</dbReference>
<reference evidence="14" key="1">
    <citation type="submission" date="2023-06" db="EMBL/GenBank/DDBJ databases">
        <authorList>
            <person name="Delattre M."/>
        </authorList>
    </citation>
    <scope>NUCLEOTIDE SEQUENCE</scope>
    <source>
        <strain evidence="14">AF72</strain>
    </source>
</reference>
<keyword evidence="9" id="KW-0325">Glycoprotein</keyword>
<keyword evidence="8" id="KW-0675">Receptor</keyword>
<evidence type="ECO:0000313" key="15">
    <source>
        <dbReference type="Proteomes" id="UP001177023"/>
    </source>
</evidence>
<keyword evidence="6" id="KW-0297">G-protein coupled receptor</keyword>
<dbReference type="GO" id="GO:0005886">
    <property type="term" value="C:plasma membrane"/>
    <property type="evidence" value="ECO:0007669"/>
    <property type="project" value="UniProtKB-SubCell"/>
</dbReference>
<evidence type="ECO:0000256" key="4">
    <source>
        <dbReference type="ARBA" id="ARBA00022692"/>
    </source>
</evidence>
<evidence type="ECO:0000256" key="8">
    <source>
        <dbReference type="ARBA" id="ARBA00023170"/>
    </source>
</evidence>
<keyword evidence="5 12" id="KW-1133">Transmembrane helix</keyword>
<feature type="transmembrane region" description="Helical" evidence="12">
    <location>
        <begin position="165"/>
        <end position="189"/>
    </location>
</feature>
<evidence type="ECO:0000256" key="9">
    <source>
        <dbReference type="ARBA" id="ARBA00023180"/>
    </source>
</evidence>
<dbReference type="Gene3D" id="1.20.1070.10">
    <property type="entry name" value="Rhodopsin 7-helix transmembrane proteins"/>
    <property type="match status" value="1"/>
</dbReference>
<evidence type="ECO:0000256" key="6">
    <source>
        <dbReference type="ARBA" id="ARBA00023040"/>
    </source>
</evidence>
<organism evidence="14 15">
    <name type="scientific">Mesorhabditis spiculigera</name>
    <dbReference type="NCBI Taxonomy" id="96644"/>
    <lineage>
        <taxon>Eukaryota</taxon>
        <taxon>Metazoa</taxon>
        <taxon>Ecdysozoa</taxon>
        <taxon>Nematoda</taxon>
        <taxon>Chromadorea</taxon>
        <taxon>Rhabditida</taxon>
        <taxon>Rhabditina</taxon>
        <taxon>Rhabditomorpha</taxon>
        <taxon>Rhabditoidea</taxon>
        <taxon>Rhabditidae</taxon>
        <taxon>Mesorhabditinae</taxon>
        <taxon>Mesorhabditis</taxon>
    </lineage>
</organism>
<keyword evidence="15" id="KW-1185">Reference proteome</keyword>
<keyword evidence="4 12" id="KW-0812">Transmembrane</keyword>
<evidence type="ECO:0000256" key="10">
    <source>
        <dbReference type="ARBA" id="ARBA00023224"/>
    </source>
</evidence>
<evidence type="ECO:0000256" key="7">
    <source>
        <dbReference type="ARBA" id="ARBA00023136"/>
    </source>
</evidence>
<feature type="transmembrane region" description="Helical" evidence="12">
    <location>
        <begin position="258"/>
        <end position="277"/>
    </location>
</feature>
<dbReference type="SUPFAM" id="SSF81321">
    <property type="entry name" value="Family A G protein-coupled receptor-like"/>
    <property type="match status" value="1"/>
</dbReference>
<feature type="compositionally biased region" description="Basic residues" evidence="11">
    <location>
        <begin position="335"/>
        <end position="346"/>
    </location>
</feature>
<comment type="similarity">
    <text evidence="2">Belongs to the G-protein coupled receptor 1 family.</text>
</comment>
<comment type="subcellular location">
    <subcellularLocation>
        <location evidence="1">Cell membrane</location>
        <topology evidence="1">Multi-pass membrane protein</topology>
    </subcellularLocation>
</comment>
<keyword evidence="3" id="KW-1003">Cell membrane</keyword>
<feature type="transmembrane region" description="Helical" evidence="12">
    <location>
        <begin position="219"/>
        <end position="238"/>
    </location>
</feature>
<dbReference type="InterPro" id="IPR000276">
    <property type="entry name" value="GPCR_Rhodpsn"/>
</dbReference>
<dbReference type="InterPro" id="IPR017452">
    <property type="entry name" value="GPCR_Rhodpsn_7TM"/>
</dbReference>
<feature type="transmembrane region" description="Helical" evidence="12">
    <location>
        <begin position="43"/>
        <end position="66"/>
    </location>
</feature>
<dbReference type="EMBL" id="CATQJA010002709">
    <property type="protein sequence ID" value="CAJ0586882.1"/>
    <property type="molecule type" value="Genomic_DNA"/>
</dbReference>
<feature type="transmembrane region" description="Helical" evidence="12">
    <location>
        <begin position="78"/>
        <end position="100"/>
    </location>
</feature>
<proteinExistence type="inferred from homology"/>
<gene>
    <name evidence="14" type="ORF">MSPICULIGERA_LOCUS24864</name>
</gene>
<evidence type="ECO:0000259" key="13">
    <source>
        <dbReference type="PROSITE" id="PS50262"/>
    </source>
</evidence>
<evidence type="ECO:0000256" key="3">
    <source>
        <dbReference type="ARBA" id="ARBA00022475"/>
    </source>
</evidence>
<dbReference type="Proteomes" id="UP001177023">
    <property type="component" value="Unassembled WGS sequence"/>
</dbReference>
<feature type="transmembrane region" description="Helical" evidence="12">
    <location>
        <begin position="121"/>
        <end position="145"/>
    </location>
</feature>
<dbReference type="AlphaFoldDB" id="A0AA36GIK3"/>
<keyword evidence="7 12" id="KW-0472">Membrane</keyword>
<name>A0AA36GIK3_9BILA</name>
<evidence type="ECO:0000256" key="5">
    <source>
        <dbReference type="ARBA" id="ARBA00022989"/>
    </source>
</evidence>
<dbReference type="PRINTS" id="PR00237">
    <property type="entry name" value="GPCRRHODOPSN"/>
</dbReference>
<dbReference type="PROSITE" id="PS50262">
    <property type="entry name" value="G_PROTEIN_RECEP_F1_2"/>
    <property type="match status" value="1"/>
</dbReference>
<evidence type="ECO:0000256" key="2">
    <source>
        <dbReference type="ARBA" id="ARBA00010663"/>
    </source>
</evidence>
<dbReference type="GO" id="GO:0004983">
    <property type="term" value="F:neuropeptide Y receptor activity"/>
    <property type="evidence" value="ECO:0007669"/>
    <property type="project" value="InterPro"/>
</dbReference>
<keyword evidence="10" id="KW-0807">Transducer</keyword>
<protein>
    <recommendedName>
        <fullName evidence="13">G-protein coupled receptors family 1 profile domain-containing protein</fullName>
    </recommendedName>
</protein>
<feature type="region of interest" description="Disordered" evidence="11">
    <location>
        <begin position="328"/>
        <end position="353"/>
    </location>
</feature>
<evidence type="ECO:0000256" key="12">
    <source>
        <dbReference type="SAM" id="Phobius"/>
    </source>
</evidence>
<accession>A0AA36GIK3</accession>
<dbReference type="PRINTS" id="PR01012">
    <property type="entry name" value="NRPEPTIDEYR"/>
</dbReference>
<evidence type="ECO:0000256" key="1">
    <source>
        <dbReference type="ARBA" id="ARBA00004651"/>
    </source>
</evidence>
<comment type="caution">
    <text evidence="14">The sequence shown here is derived from an EMBL/GenBank/DDBJ whole genome shotgun (WGS) entry which is preliminary data.</text>
</comment>
<dbReference type="Pfam" id="PF00001">
    <property type="entry name" value="7tm_1"/>
    <property type="match status" value="1"/>
</dbReference>
<feature type="domain" description="G-protein coupled receptors family 1 profile" evidence="13">
    <location>
        <begin position="22"/>
        <end position="275"/>
    </location>
</feature>
<sequence>MPPFLLLYSTAEILLAVHITLANFVVLWVYVRNRSVRTVTNSYIVSLAFTDFLSGLIGIPVTVWSVHTRSPNTYIPCLLVHLLLCVLCTISTLHMLAIAIDKHATICRRDRLFNTRKARACILITSAWFLGTAVAIIPIFEVFGLSREPEFEGECHFTVVMDYRYLVYIIFFGTILVPSAIIAFCYIRIYSTIREEEKQVTFMLNRLEKERRMANRRKLIRTLLILVFTYGVCWYPLYLINTWDFLFPTMASGPLPTLSTVVLSHVSCALNPLIYAYGMPGFKKALRAFFNPRNGKVPYPLSTQRSLTGVKEVPPYSRVGDLDAMRKRSAPAPTKRLHQPHPIGRRRTLEVYT</sequence>
<feature type="transmembrane region" description="Helical" evidence="12">
    <location>
        <begin position="6"/>
        <end position="31"/>
    </location>
</feature>
<feature type="non-terminal residue" evidence="14">
    <location>
        <position position="353"/>
    </location>
</feature>
<dbReference type="InterPro" id="IPR000611">
    <property type="entry name" value="NPY_rcpt"/>
</dbReference>
<evidence type="ECO:0000256" key="11">
    <source>
        <dbReference type="SAM" id="MobiDB-lite"/>
    </source>
</evidence>
<dbReference type="PANTHER" id="PTHR24246:SF27">
    <property type="entry name" value="ADENOSINE RECEPTOR, ISOFORM A"/>
    <property type="match status" value="1"/>
</dbReference>